<accession>A0A382VA62</accession>
<organism evidence="1">
    <name type="scientific">marine metagenome</name>
    <dbReference type="NCBI Taxonomy" id="408172"/>
    <lineage>
        <taxon>unclassified sequences</taxon>
        <taxon>metagenomes</taxon>
        <taxon>ecological metagenomes</taxon>
    </lineage>
</organism>
<evidence type="ECO:0000313" key="1">
    <source>
        <dbReference type="EMBL" id="SVD43379.1"/>
    </source>
</evidence>
<dbReference type="EMBL" id="UINC01150376">
    <property type="protein sequence ID" value="SVD43379.1"/>
    <property type="molecule type" value="Genomic_DNA"/>
</dbReference>
<proteinExistence type="predicted"/>
<dbReference type="AlphaFoldDB" id="A0A382VA62"/>
<reference evidence="1" key="1">
    <citation type="submission" date="2018-05" db="EMBL/GenBank/DDBJ databases">
        <authorList>
            <person name="Lanie J.A."/>
            <person name="Ng W.-L."/>
            <person name="Kazmierczak K.M."/>
            <person name="Andrzejewski T.M."/>
            <person name="Davidsen T.M."/>
            <person name="Wayne K.J."/>
            <person name="Tettelin H."/>
            <person name="Glass J.I."/>
            <person name="Rusch D."/>
            <person name="Podicherti R."/>
            <person name="Tsui H.-C.T."/>
            <person name="Winkler M.E."/>
        </authorList>
    </citation>
    <scope>NUCLEOTIDE SEQUENCE</scope>
</reference>
<gene>
    <name evidence="1" type="ORF">METZ01_LOCUS396233</name>
</gene>
<protein>
    <submittedName>
        <fullName evidence="1">Uncharacterized protein</fullName>
    </submittedName>
</protein>
<name>A0A382VA62_9ZZZZ</name>
<sequence length="43" mass="4968">MRGECAQETGFVLGSDKLRLQFEELTGLPQSFRKRSRKPKTKL</sequence>